<evidence type="ECO:0000256" key="5">
    <source>
        <dbReference type="ARBA" id="ARBA00022989"/>
    </source>
</evidence>
<comment type="similarity">
    <text evidence="2">Belongs to the DoxX family.</text>
</comment>
<gene>
    <name evidence="8" type="ORF">GA0071312_2027</name>
    <name evidence="7" type="ORF">HLUCCO17_09280</name>
</gene>
<evidence type="ECO:0000256" key="4">
    <source>
        <dbReference type="ARBA" id="ARBA00022692"/>
    </source>
</evidence>
<dbReference type="EMBL" id="FMBM01000002">
    <property type="protein sequence ID" value="SCC81097.1"/>
    <property type="molecule type" value="Genomic_DNA"/>
</dbReference>
<dbReference type="Proteomes" id="UP000050497">
    <property type="component" value="Unassembled WGS sequence"/>
</dbReference>
<reference evidence="8 10" key="2">
    <citation type="submission" date="2016-08" db="EMBL/GenBank/DDBJ databases">
        <authorList>
            <person name="Varghese N."/>
            <person name="Submissions Spin"/>
        </authorList>
    </citation>
    <scope>NUCLEOTIDE SEQUENCE [LARGE SCALE GENOMIC DNA]</scope>
    <source>
        <strain evidence="8 10">HL-109</strain>
    </source>
</reference>
<dbReference type="AlphaFoldDB" id="A0A0P8A6N4"/>
<evidence type="ECO:0000313" key="7">
    <source>
        <dbReference type="EMBL" id="KPQ10871.1"/>
    </source>
</evidence>
<dbReference type="PANTHER" id="PTHR33452:SF1">
    <property type="entry name" value="INNER MEMBRANE PROTEIN YPHA-RELATED"/>
    <property type="match status" value="1"/>
</dbReference>
<evidence type="ECO:0000256" key="2">
    <source>
        <dbReference type="ARBA" id="ARBA00006679"/>
    </source>
</evidence>
<proteinExistence type="inferred from homology"/>
<protein>
    <submittedName>
        <fullName evidence="7 8">Oxidoreductase</fullName>
    </submittedName>
</protein>
<dbReference type="STRING" id="1653334.GA0071312_2027"/>
<evidence type="ECO:0000256" key="6">
    <source>
        <dbReference type="ARBA" id="ARBA00023136"/>
    </source>
</evidence>
<evidence type="ECO:0000313" key="10">
    <source>
        <dbReference type="Proteomes" id="UP000182800"/>
    </source>
</evidence>
<reference evidence="7 9" key="1">
    <citation type="submission" date="2015-09" db="EMBL/GenBank/DDBJ databases">
        <title>Identification and resolution of microdiversity through metagenomic sequencing of parallel consortia.</title>
        <authorList>
            <person name="Nelson W.C."/>
            <person name="Romine M.F."/>
            <person name="Lindemann S.R."/>
        </authorList>
    </citation>
    <scope>NUCLEOTIDE SEQUENCE [LARGE SCALE GENOMIC DNA]</scope>
    <source>
        <strain evidence="7">HL-109</strain>
    </source>
</reference>
<evidence type="ECO:0000256" key="1">
    <source>
        <dbReference type="ARBA" id="ARBA00004651"/>
    </source>
</evidence>
<dbReference type="GO" id="GO:0005886">
    <property type="term" value="C:plasma membrane"/>
    <property type="evidence" value="ECO:0007669"/>
    <property type="project" value="UniProtKB-SubCell"/>
</dbReference>
<dbReference type="InterPro" id="IPR032808">
    <property type="entry name" value="DoxX"/>
</dbReference>
<accession>A0A0P8A6N4</accession>
<keyword evidence="4" id="KW-0812">Transmembrane</keyword>
<evidence type="ECO:0000313" key="9">
    <source>
        <dbReference type="Proteomes" id="UP000050497"/>
    </source>
</evidence>
<dbReference type="Pfam" id="PF07681">
    <property type="entry name" value="DoxX"/>
    <property type="match status" value="1"/>
</dbReference>
<comment type="caution">
    <text evidence="7">The sequence shown here is derived from an EMBL/GenBank/DDBJ whole genome shotgun (WGS) entry which is preliminary data.</text>
</comment>
<dbReference type="PATRIC" id="fig|1653334.4.peg.2959"/>
<evidence type="ECO:0000256" key="3">
    <source>
        <dbReference type="ARBA" id="ARBA00022475"/>
    </source>
</evidence>
<dbReference type="EMBL" id="LJSX01000012">
    <property type="protein sequence ID" value="KPQ10871.1"/>
    <property type="molecule type" value="Genomic_DNA"/>
</dbReference>
<evidence type="ECO:0000313" key="8">
    <source>
        <dbReference type="EMBL" id="SCC81097.1"/>
    </source>
</evidence>
<keyword evidence="5" id="KW-1133">Transmembrane helix</keyword>
<keyword evidence="6" id="KW-0472">Membrane</keyword>
<dbReference type="RefSeq" id="WP_074444867.1">
    <property type="nucleotide sequence ID" value="NZ_FMBM01000002.1"/>
</dbReference>
<keyword evidence="3" id="KW-1003">Cell membrane</keyword>
<dbReference type="Proteomes" id="UP000182800">
    <property type="component" value="Unassembled WGS sequence"/>
</dbReference>
<dbReference type="PANTHER" id="PTHR33452">
    <property type="entry name" value="OXIDOREDUCTASE CATD-RELATED"/>
    <property type="match status" value="1"/>
</dbReference>
<sequence length="164" mass="18069">MNAVETPAAQTVRPPLVQRLAVWIETGNGIMARTPHELIALAARIFPAAVFWLSGRTKVDGFALKDSTFFLFEHEYALPIIDPALAAYLATMAEHVFPVLLVIGLATRYAALSLLIMTAVIQIFVYPGAWVTHGLWAVAFLYVMARGPGMLSLDALIARRYRKT</sequence>
<organism evidence="7 9">
    <name type="scientific">Saliniramus fredricksonii</name>
    <dbReference type="NCBI Taxonomy" id="1653334"/>
    <lineage>
        <taxon>Bacteria</taxon>
        <taxon>Pseudomonadati</taxon>
        <taxon>Pseudomonadota</taxon>
        <taxon>Alphaproteobacteria</taxon>
        <taxon>Hyphomicrobiales</taxon>
        <taxon>Salinarimonadaceae</taxon>
        <taxon>Saliniramus</taxon>
    </lineage>
</organism>
<keyword evidence="10" id="KW-1185">Reference proteome</keyword>
<comment type="subcellular location">
    <subcellularLocation>
        <location evidence="1">Cell membrane</location>
        <topology evidence="1">Multi-pass membrane protein</topology>
    </subcellularLocation>
</comment>
<dbReference type="OrthoDB" id="121744at2"/>
<name>A0A0P8A6N4_9HYPH</name>
<dbReference type="InterPro" id="IPR051907">
    <property type="entry name" value="DoxX-like_oxidoreductase"/>
</dbReference>